<evidence type="ECO:0000256" key="2">
    <source>
        <dbReference type="ARBA" id="ARBA00023186"/>
    </source>
</evidence>
<dbReference type="GO" id="GO:0140662">
    <property type="term" value="F:ATP-dependent protein folding chaperone"/>
    <property type="evidence" value="ECO:0007669"/>
    <property type="project" value="InterPro"/>
</dbReference>
<dbReference type="Pfam" id="PF00118">
    <property type="entry name" value="Cpn60_TCP1"/>
    <property type="match status" value="1"/>
</dbReference>
<reference evidence="4 5" key="1">
    <citation type="journal article" date="2018" name="Sci. Data">
        <title>The draft genome sequence of cork oak.</title>
        <authorList>
            <person name="Ramos A.M."/>
            <person name="Usie A."/>
            <person name="Barbosa P."/>
            <person name="Barros P.M."/>
            <person name="Capote T."/>
            <person name="Chaves I."/>
            <person name="Simoes F."/>
            <person name="Abreu I."/>
            <person name="Carrasquinho I."/>
            <person name="Faro C."/>
            <person name="Guimaraes J.B."/>
            <person name="Mendonca D."/>
            <person name="Nobrega F."/>
            <person name="Rodrigues L."/>
            <person name="Saibo N.J.M."/>
            <person name="Varela M.C."/>
            <person name="Egas C."/>
            <person name="Matos J."/>
            <person name="Miguel C.M."/>
            <person name="Oliveira M.M."/>
            <person name="Ricardo C.P."/>
            <person name="Goncalves S."/>
        </authorList>
    </citation>
    <scope>NUCLEOTIDE SEQUENCE [LARGE SCALE GENOMIC DNA]</scope>
    <source>
        <strain evidence="5">cv. HL8</strain>
    </source>
</reference>
<dbReference type="InterPro" id="IPR027413">
    <property type="entry name" value="GROEL-like_equatorial_sf"/>
</dbReference>
<dbReference type="SUPFAM" id="SSF52029">
    <property type="entry name" value="GroEL apical domain-like"/>
    <property type="match status" value="1"/>
</dbReference>
<evidence type="ECO:0000256" key="3">
    <source>
        <dbReference type="RuleBase" id="RU000418"/>
    </source>
</evidence>
<organism evidence="4 5">
    <name type="scientific">Quercus suber</name>
    <name type="common">Cork oak</name>
    <dbReference type="NCBI Taxonomy" id="58331"/>
    <lineage>
        <taxon>Eukaryota</taxon>
        <taxon>Viridiplantae</taxon>
        <taxon>Streptophyta</taxon>
        <taxon>Embryophyta</taxon>
        <taxon>Tracheophyta</taxon>
        <taxon>Spermatophyta</taxon>
        <taxon>Magnoliopsida</taxon>
        <taxon>eudicotyledons</taxon>
        <taxon>Gunneridae</taxon>
        <taxon>Pentapetalae</taxon>
        <taxon>rosids</taxon>
        <taxon>fabids</taxon>
        <taxon>Fagales</taxon>
        <taxon>Fagaceae</taxon>
        <taxon>Quercus</taxon>
    </lineage>
</organism>
<dbReference type="InterPro" id="IPR001844">
    <property type="entry name" value="Cpn60/GroEL"/>
</dbReference>
<keyword evidence="2" id="KW-0143">Chaperone</keyword>
<proteinExistence type="inferred from homology"/>
<dbReference type="SUPFAM" id="SSF48592">
    <property type="entry name" value="GroEL equatorial domain-like"/>
    <property type="match status" value="1"/>
</dbReference>
<dbReference type="GO" id="GO:0005524">
    <property type="term" value="F:ATP binding"/>
    <property type="evidence" value="ECO:0007669"/>
    <property type="project" value="InterPro"/>
</dbReference>
<dbReference type="NCBIfam" id="NF009487">
    <property type="entry name" value="PRK12849.1"/>
    <property type="match status" value="1"/>
</dbReference>
<dbReference type="InterPro" id="IPR027409">
    <property type="entry name" value="GroEL-like_apical_dom_sf"/>
</dbReference>
<dbReference type="PANTHER" id="PTHR45633">
    <property type="entry name" value="60 KDA HEAT SHOCK PROTEIN, MITOCHONDRIAL"/>
    <property type="match status" value="1"/>
</dbReference>
<name>A0AAW0JE65_QUESU</name>
<evidence type="ECO:0000313" key="5">
    <source>
        <dbReference type="Proteomes" id="UP000237347"/>
    </source>
</evidence>
<comment type="caution">
    <text evidence="4">The sequence shown here is derived from an EMBL/GenBank/DDBJ whole genome shotgun (WGS) entry which is preliminary data.</text>
</comment>
<dbReference type="Proteomes" id="UP000237347">
    <property type="component" value="Unassembled WGS sequence"/>
</dbReference>
<feature type="non-terminal residue" evidence="4">
    <location>
        <position position="1"/>
    </location>
</feature>
<dbReference type="InterPro" id="IPR027410">
    <property type="entry name" value="TCP-1-like_intermed_sf"/>
</dbReference>
<dbReference type="Gene3D" id="1.10.560.10">
    <property type="entry name" value="GroEL-like equatorial domain"/>
    <property type="match status" value="1"/>
</dbReference>
<evidence type="ECO:0000313" key="4">
    <source>
        <dbReference type="EMBL" id="KAK7824361.1"/>
    </source>
</evidence>
<evidence type="ECO:0000256" key="1">
    <source>
        <dbReference type="ARBA" id="ARBA00006607"/>
    </source>
</evidence>
<dbReference type="FunFam" id="3.50.7.10:FF:000001">
    <property type="entry name" value="60 kDa chaperonin"/>
    <property type="match status" value="1"/>
</dbReference>
<protein>
    <submittedName>
        <fullName evidence="4">Chaperonin 60 subunit alpha 2</fullName>
    </submittedName>
</protein>
<dbReference type="EMBL" id="PKMF04000604">
    <property type="protein sequence ID" value="KAK7824361.1"/>
    <property type="molecule type" value="Genomic_DNA"/>
</dbReference>
<accession>A0AAW0JE65</accession>
<dbReference type="InterPro" id="IPR002423">
    <property type="entry name" value="Cpn60/GroEL/TCP-1"/>
</dbReference>
<dbReference type="AlphaFoldDB" id="A0AAW0JE65"/>
<gene>
    <name evidence="4" type="primary">CPN60A2_3</name>
    <name evidence="4" type="ORF">CFP56_034426</name>
</gene>
<dbReference type="Gene3D" id="3.50.7.10">
    <property type="entry name" value="GroEL"/>
    <property type="match status" value="1"/>
</dbReference>
<dbReference type="Gene3D" id="3.30.260.10">
    <property type="entry name" value="TCP-1-like chaperonin intermediate domain"/>
    <property type="match status" value="1"/>
</dbReference>
<dbReference type="GO" id="GO:0042026">
    <property type="term" value="P:protein refolding"/>
    <property type="evidence" value="ECO:0007669"/>
    <property type="project" value="InterPro"/>
</dbReference>
<dbReference type="PRINTS" id="PR00298">
    <property type="entry name" value="CHAPERONIN60"/>
</dbReference>
<comment type="similarity">
    <text evidence="1 3">Belongs to the chaperonin (HSP60) family.</text>
</comment>
<sequence>RNVILSESGSLQVINDRVTIARSIELSDAIENGGAMLIQEVATKMNNLAGDGTTTATVLARAMIKSGMLAVAFGGNRVSLIKGMDKTERIGQGLEEEKCATVATISSGNDEFFGNLIAEAIEKIGPDESSSSFETSVIIEEGVKIDKGYMSPHFITNHDKSIVELENAKVQVTDQKISTVKEIVPLLEKTTQLSVPLLVIAEDISRQVLETLVVNKMQGLLNVAVVKCPGFSEGKKALLQDLALMTGADFLSGDLGLMLETATSDQLGTERKVTITSNTMTIVADPTTKAEIQARILQIKKDLAKTDNASLSRKLSERIAKFSGGVAVIKVGAHTEVELVDRKLRIEDAKTPHLLPWMKE</sequence>
<keyword evidence="5" id="KW-1185">Reference proteome</keyword>